<dbReference type="Pfam" id="PF09346">
    <property type="entry name" value="SMI1_KNR4"/>
    <property type="match status" value="1"/>
</dbReference>
<dbReference type="Gene3D" id="3.40.1580.10">
    <property type="entry name" value="SMI1/KNR4-like"/>
    <property type="match status" value="1"/>
</dbReference>
<dbReference type="Proteomes" id="UP000603728">
    <property type="component" value="Unassembled WGS sequence"/>
</dbReference>
<proteinExistence type="predicted"/>
<evidence type="ECO:0000259" key="1">
    <source>
        <dbReference type="Pfam" id="PF09346"/>
    </source>
</evidence>
<feature type="domain" description="Knr4/Smi1-like" evidence="1">
    <location>
        <begin position="24"/>
        <end position="129"/>
    </location>
</feature>
<gene>
    <name evidence="2" type="ORF">JI750_05700</name>
</gene>
<protein>
    <submittedName>
        <fullName evidence="2">SMI1/KNR4 family protein</fullName>
    </submittedName>
</protein>
<dbReference type="InterPro" id="IPR037883">
    <property type="entry name" value="Knr4/Smi1-like_sf"/>
</dbReference>
<comment type="caution">
    <text evidence="2">The sequence shown here is derived from an EMBL/GenBank/DDBJ whole genome shotgun (WGS) entry which is preliminary data.</text>
</comment>
<evidence type="ECO:0000313" key="3">
    <source>
        <dbReference type="Proteomes" id="UP000603728"/>
    </source>
</evidence>
<dbReference type="SUPFAM" id="SSF160631">
    <property type="entry name" value="SMI1/KNR4-like"/>
    <property type="match status" value="1"/>
</dbReference>
<dbReference type="InterPro" id="IPR018958">
    <property type="entry name" value="Knr4/Smi1-like_dom"/>
</dbReference>
<evidence type="ECO:0000313" key="2">
    <source>
        <dbReference type="EMBL" id="MBL0736369.1"/>
    </source>
</evidence>
<accession>A0ABS1KAK2</accession>
<name>A0ABS1KAK2_9FLAO</name>
<reference evidence="2 3" key="1">
    <citation type="submission" date="2021-01" db="EMBL/GenBank/DDBJ databases">
        <title>Genome seq and assembly of Flavobacterium sp. GN10.</title>
        <authorList>
            <person name="Chhetri G."/>
        </authorList>
    </citation>
    <scope>NUCLEOTIDE SEQUENCE [LARGE SCALE GENOMIC DNA]</scope>
    <source>
        <strain evidence="2 3">GN10</strain>
    </source>
</reference>
<sequence length="140" mass="16517">MPTNYTLEIEFLKKVETDNNRTLLTEDQIKNLLSEFPKLPQDYLIYLKKIGSGSFRKSQFNVTASLFDLEDLGLEDHYELKSNVWFFGDNFCGDFSGFDFNQNDGKVVEFWHESGELYYTNKSFQTYIREQMLMDENGIK</sequence>
<dbReference type="EMBL" id="JAERSF010000001">
    <property type="protein sequence ID" value="MBL0736369.1"/>
    <property type="molecule type" value="Genomic_DNA"/>
</dbReference>
<organism evidence="2 3">
    <name type="scientific">Flavobacterium tagetis</name>
    <dbReference type="NCBI Taxonomy" id="2801336"/>
    <lineage>
        <taxon>Bacteria</taxon>
        <taxon>Pseudomonadati</taxon>
        <taxon>Bacteroidota</taxon>
        <taxon>Flavobacteriia</taxon>
        <taxon>Flavobacteriales</taxon>
        <taxon>Flavobacteriaceae</taxon>
        <taxon>Flavobacterium</taxon>
    </lineage>
</organism>
<keyword evidence="3" id="KW-1185">Reference proteome</keyword>
<dbReference type="RefSeq" id="WP_201999335.1">
    <property type="nucleotide sequence ID" value="NZ_JAERSF010000001.1"/>
</dbReference>